<dbReference type="InterPro" id="IPR032466">
    <property type="entry name" value="Metal_Hydrolase"/>
</dbReference>
<proteinExistence type="predicted"/>
<dbReference type="Gene3D" id="3.20.20.140">
    <property type="entry name" value="Metal-dependent hydrolases"/>
    <property type="match status" value="1"/>
</dbReference>
<dbReference type="Proteomes" id="UP001363035">
    <property type="component" value="Unassembled WGS sequence"/>
</dbReference>
<keyword evidence="2" id="KW-1185">Reference proteome</keyword>
<accession>A0ABU8I606</accession>
<dbReference type="EMBL" id="JAYLLN010000016">
    <property type="protein sequence ID" value="MEI5984876.1"/>
    <property type="molecule type" value="Genomic_DNA"/>
</dbReference>
<protein>
    <submittedName>
        <fullName evidence="1">Uncharacterized protein</fullName>
    </submittedName>
</protein>
<evidence type="ECO:0000313" key="1">
    <source>
        <dbReference type="EMBL" id="MEI5984876.1"/>
    </source>
</evidence>
<reference evidence="1 2" key="1">
    <citation type="submission" date="2024-01" db="EMBL/GenBank/DDBJ databases">
        <title>Sphingobacterium tenebrionis sp. nov., a novel endophyte isolated from tenebrio molitor intestines.</title>
        <authorList>
            <person name="Zhang C."/>
        </authorList>
    </citation>
    <scope>NUCLEOTIDE SEQUENCE [LARGE SCALE GENOMIC DNA]</scope>
    <source>
        <strain evidence="1 2">PU5-4</strain>
    </source>
</reference>
<dbReference type="SUPFAM" id="SSF51556">
    <property type="entry name" value="Metallo-dependent hydrolases"/>
    <property type="match status" value="1"/>
</dbReference>
<sequence>MHIHLDKTFYGEKWQAVRRGSGGVKGMIALEQKIMPEILKNATAKAEKLIELLQSKGSTFARSHVNVEPTS</sequence>
<dbReference type="InterPro" id="IPR052349">
    <property type="entry name" value="Metallo-hydrolase_Enzymes"/>
</dbReference>
<gene>
    <name evidence="1" type="ORF">VJ786_08175</name>
</gene>
<organism evidence="1 2">
    <name type="scientific">Sphingobacterium tenebrionis</name>
    <dbReference type="NCBI Taxonomy" id="3111775"/>
    <lineage>
        <taxon>Bacteria</taxon>
        <taxon>Pseudomonadati</taxon>
        <taxon>Bacteroidota</taxon>
        <taxon>Sphingobacteriia</taxon>
        <taxon>Sphingobacteriales</taxon>
        <taxon>Sphingobacteriaceae</taxon>
        <taxon>Sphingobacterium</taxon>
    </lineage>
</organism>
<dbReference type="PANTHER" id="PTHR32027">
    <property type="entry name" value="CYTOSINE DEAMINASE"/>
    <property type="match status" value="1"/>
</dbReference>
<dbReference type="RefSeq" id="WP_257213704.1">
    <property type="nucleotide sequence ID" value="NZ_JAYLLN010000016.1"/>
</dbReference>
<comment type="caution">
    <text evidence="1">The sequence shown here is derived from an EMBL/GenBank/DDBJ whole genome shotgun (WGS) entry which is preliminary data.</text>
</comment>
<evidence type="ECO:0000313" key="2">
    <source>
        <dbReference type="Proteomes" id="UP001363035"/>
    </source>
</evidence>
<dbReference type="PANTHER" id="PTHR32027:SF9">
    <property type="entry name" value="BLL3847 PROTEIN"/>
    <property type="match status" value="1"/>
</dbReference>
<name>A0ABU8I606_9SPHI</name>